<sequence length="91" mass="9368">MTTVDLSQGALTELQNNLTQVKSDVAKLKVDAKDEFATQIDAVEQASASVSSSIDTAKTSPSVQAIADVGTGVRALRTSLTALNDAVKGTC</sequence>
<dbReference type="EMBL" id="PPXC01000002">
    <property type="protein sequence ID" value="POH74770.1"/>
    <property type="molecule type" value="Genomic_DNA"/>
</dbReference>
<proteinExistence type="predicted"/>
<protein>
    <submittedName>
        <fullName evidence="1">Uncharacterized protein</fullName>
    </submittedName>
</protein>
<name>A0A2S3ZZU6_ARTGL</name>
<keyword evidence="2" id="KW-1185">Reference proteome</keyword>
<dbReference type="AlphaFoldDB" id="A0A2S3ZZU6"/>
<dbReference type="Proteomes" id="UP000237061">
    <property type="component" value="Unassembled WGS sequence"/>
</dbReference>
<reference evidence="1 2" key="1">
    <citation type="submission" date="2018-01" db="EMBL/GenBank/DDBJ databases">
        <title>Arthrobacter sp. nov., from glaciers in China.</title>
        <authorList>
            <person name="Liu Q."/>
            <person name="Xin Y.-H."/>
        </authorList>
    </citation>
    <scope>NUCLEOTIDE SEQUENCE [LARGE SCALE GENOMIC DNA]</scope>
    <source>
        <strain evidence="1 2">HLT2-12-2</strain>
    </source>
</reference>
<accession>A0A2S3ZZU6</accession>
<comment type="caution">
    <text evidence="1">The sequence shown here is derived from an EMBL/GenBank/DDBJ whole genome shotgun (WGS) entry which is preliminary data.</text>
</comment>
<gene>
    <name evidence="1" type="ORF">CVS27_02540</name>
</gene>
<evidence type="ECO:0000313" key="1">
    <source>
        <dbReference type="EMBL" id="POH74770.1"/>
    </source>
</evidence>
<organism evidence="1 2">
    <name type="scientific">Arthrobacter glacialis</name>
    <dbReference type="NCBI Taxonomy" id="1664"/>
    <lineage>
        <taxon>Bacteria</taxon>
        <taxon>Bacillati</taxon>
        <taxon>Actinomycetota</taxon>
        <taxon>Actinomycetes</taxon>
        <taxon>Micrococcales</taxon>
        <taxon>Micrococcaceae</taxon>
        <taxon>Arthrobacter</taxon>
    </lineage>
</organism>
<dbReference type="RefSeq" id="WP_103464178.1">
    <property type="nucleotide sequence ID" value="NZ_PPXC01000002.1"/>
</dbReference>
<evidence type="ECO:0000313" key="2">
    <source>
        <dbReference type="Proteomes" id="UP000237061"/>
    </source>
</evidence>